<evidence type="ECO:0000313" key="3">
    <source>
        <dbReference type="Proteomes" id="UP001565368"/>
    </source>
</evidence>
<dbReference type="RefSeq" id="XP_069206913.1">
    <property type="nucleotide sequence ID" value="XM_069354842.1"/>
</dbReference>
<dbReference type="GeneID" id="95987425"/>
<evidence type="ECO:0000313" key="2">
    <source>
        <dbReference type="EMBL" id="KAL1406969.1"/>
    </source>
</evidence>
<organism evidence="2 3">
    <name type="scientific">Vanrija albida</name>
    <dbReference type="NCBI Taxonomy" id="181172"/>
    <lineage>
        <taxon>Eukaryota</taxon>
        <taxon>Fungi</taxon>
        <taxon>Dikarya</taxon>
        <taxon>Basidiomycota</taxon>
        <taxon>Agaricomycotina</taxon>
        <taxon>Tremellomycetes</taxon>
        <taxon>Trichosporonales</taxon>
        <taxon>Trichosporonaceae</taxon>
        <taxon>Vanrija</taxon>
    </lineage>
</organism>
<feature type="compositionally biased region" description="Pro residues" evidence="1">
    <location>
        <begin position="42"/>
        <end position="54"/>
    </location>
</feature>
<proteinExistence type="predicted"/>
<evidence type="ECO:0000256" key="1">
    <source>
        <dbReference type="SAM" id="MobiDB-lite"/>
    </source>
</evidence>
<keyword evidence="3" id="KW-1185">Reference proteome</keyword>
<dbReference type="Proteomes" id="UP001565368">
    <property type="component" value="Unassembled WGS sequence"/>
</dbReference>
<feature type="region of interest" description="Disordered" evidence="1">
    <location>
        <begin position="31"/>
        <end position="54"/>
    </location>
</feature>
<name>A0ABR3PWZ9_9TREE</name>
<dbReference type="EMBL" id="JBBXJM010000005">
    <property type="protein sequence ID" value="KAL1406969.1"/>
    <property type="molecule type" value="Genomic_DNA"/>
</dbReference>
<accession>A0ABR3PWZ9</accession>
<protein>
    <submittedName>
        <fullName evidence="2">Uncharacterized protein</fullName>
    </submittedName>
</protein>
<reference evidence="2 3" key="1">
    <citation type="submission" date="2023-08" db="EMBL/GenBank/DDBJ databases">
        <title>Annotated Genome Sequence of Vanrija albida AlHP1.</title>
        <authorList>
            <person name="Herzog R."/>
        </authorList>
    </citation>
    <scope>NUCLEOTIDE SEQUENCE [LARGE SCALE GENOMIC DNA]</scope>
    <source>
        <strain evidence="2 3">AlHP1</strain>
    </source>
</reference>
<comment type="caution">
    <text evidence="2">The sequence shown here is derived from an EMBL/GenBank/DDBJ whole genome shotgun (WGS) entry which is preliminary data.</text>
</comment>
<sequence length="290" mass="31222">MTSIYHYQRPYHHSATDLPLALPSPTYPAVQYTRRPTKAPGPSAPRAPVRPAPPNGGVLGISFRTPWWKKLLALPASLHAGAPRQHSNELYDSRAAAELEALVVNTLTARGAPQTQVFGLADAIATALLMATLDPGAAEALWLNLFHGDARAHTGCAWCVEMRRRVPTWIADAVDAIDAQRHAGATLQLRRGEDGPVLRPRRAVSDAQRPHSVRVPVPPLIPPPIRHHAHLSACLESPGSDATAHSDDEGQLTAVEWMSEDDGVVRSATKGVFASAQARGSLDTTRRKAP</sequence>
<feature type="region of interest" description="Disordered" evidence="1">
    <location>
        <begin position="270"/>
        <end position="290"/>
    </location>
</feature>
<gene>
    <name evidence="2" type="ORF">Q8F55_006382</name>
</gene>